<gene>
    <name evidence="4" type="ORF">CHH67_09035</name>
    <name evidence="3" type="ORF">GNP94_20295</name>
</gene>
<dbReference type="Pfam" id="PF16982">
    <property type="entry name" value="Flp1_like"/>
    <property type="match status" value="1"/>
</dbReference>
<evidence type="ECO:0000313" key="6">
    <source>
        <dbReference type="Proteomes" id="UP000435177"/>
    </source>
</evidence>
<evidence type="ECO:0000259" key="2">
    <source>
        <dbReference type="Pfam" id="PF16982"/>
    </source>
</evidence>
<protein>
    <recommendedName>
        <fullName evidence="2">Putative Flagellin Flp1-like domain-containing protein</fullName>
    </recommendedName>
</protein>
<name>A0A268EWU9_9BACL</name>
<feature type="domain" description="Putative Flagellin Flp1-like" evidence="2">
    <location>
        <begin position="12"/>
        <end position="59"/>
    </location>
</feature>
<proteinExistence type="predicted"/>
<dbReference type="EMBL" id="NPBY01000029">
    <property type="protein sequence ID" value="PAD77600.1"/>
    <property type="molecule type" value="Genomic_DNA"/>
</dbReference>
<keyword evidence="1" id="KW-0472">Membrane</keyword>
<reference evidence="3 6" key="2">
    <citation type="submission" date="2019-11" db="EMBL/GenBank/DDBJ databases">
        <title>Draft genome sequences of five Paenibacillus species of dairy origin.</title>
        <authorList>
            <person name="Olajide A.M."/>
            <person name="Chen S."/>
            <person name="Lapointe G."/>
        </authorList>
    </citation>
    <scope>NUCLEOTIDE SEQUENCE [LARGE SCALE GENOMIC DNA]</scope>
    <source>
        <strain evidence="3 6">3CS1</strain>
    </source>
</reference>
<evidence type="ECO:0000313" key="3">
    <source>
        <dbReference type="EMBL" id="MUG68322.1"/>
    </source>
</evidence>
<evidence type="ECO:0000256" key="1">
    <source>
        <dbReference type="SAM" id="Phobius"/>
    </source>
</evidence>
<sequence>MIVSGLGRGLKRFWKDDRGIGTLEMILIIVVILVIAYFFKDQLFQLVQRLFANVNQRTNEFIKD</sequence>
<feature type="transmembrane region" description="Helical" evidence="1">
    <location>
        <begin position="20"/>
        <end position="39"/>
    </location>
</feature>
<keyword evidence="6" id="KW-1185">Reference proteome</keyword>
<keyword evidence="1" id="KW-0812">Transmembrane</keyword>
<accession>A0A268EWU9</accession>
<evidence type="ECO:0000313" key="4">
    <source>
        <dbReference type="EMBL" id="PAD77600.1"/>
    </source>
</evidence>
<keyword evidence="1" id="KW-1133">Transmembrane helix</keyword>
<organism evidence="4 5">
    <name type="scientific">Paenibacillus campinasensis</name>
    <dbReference type="NCBI Taxonomy" id="66347"/>
    <lineage>
        <taxon>Bacteria</taxon>
        <taxon>Bacillati</taxon>
        <taxon>Bacillota</taxon>
        <taxon>Bacilli</taxon>
        <taxon>Bacillales</taxon>
        <taxon>Paenibacillaceae</taxon>
        <taxon>Paenibacillus</taxon>
    </lineage>
</organism>
<dbReference type="AlphaFoldDB" id="A0A268EWU9"/>
<dbReference type="RefSeq" id="WP_095264845.1">
    <property type="nucleotide sequence ID" value="NZ_NPBY01000029.1"/>
</dbReference>
<evidence type="ECO:0000313" key="5">
    <source>
        <dbReference type="Proteomes" id="UP000215596"/>
    </source>
</evidence>
<comment type="caution">
    <text evidence="4">The sequence shown here is derived from an EMBL/GenBank/DDBJ whole genome shotgun (WGS) entry which is preliminary data.</text>
</comment>
<reference evidence="4 5" key="1">
    <citation type="submission" date="2017-07" db="EMBL/GenBank/DDBJ databases">
        <title>Isolation and whole genome analysis of endospore-forming bacteria from heroin.</title>
        <authorList>
            <person name="Kalinowski J."/>
            <person name="Ahrens B."/>
            <person name="Al-Dilaimi A."/>
            <person name="Winkler A."/>
            <person name="Wibberg D."/>
            <person name="Schleenbecker U."/>
            <person name="Ruckert C."/>
            <person name="Wolfel R."/>
            <person name="Grass G."/>
        </authorList>
    </citation>
    <scope>NUCLEOTIDE SEQUENCE [LARGE SCALE GENOMIC DNA]</scope>
    <source>
        <strain evidence="4 5">7537-G1</strain>
    </source>
</reference>
<dbReference type="EMBL" id="WOAA01000024">
    <property type="protein sequence ID" value="MUG68322.1"/>
    <property type="molecule type" value="Genomic_DNA"/>
</dbReference>
<dbReference type="Proteomes" id="UP000435177">
    <property type="component" value="Unassembled WGS sequence"/>
</dbReference>
<dbReference type="Proteomes" id="UP000215596">
    <property type="component" value="Unassembled WGS sequence"/>
</dbReference>
<dbReference type="InterPro" id="IPR031564">
    <property type="entry name" value="Flp1-like"/>
</dbReference>